<dbReference type="EMBL" id="UINC01038339">
    <property type="protein sequence ID" value="SVB35215.1"/>
    <property type="molecule type" value="Genomic_DNA"/>
</dbReference>
<dbReference type="PANTHER" id="PTHR43363:SF1">
    <property type="entry name" value="HYPOXANTHINE-GUANINE PHOSPHORIBOSYLTRANSFERASE"/>
    <property type="match status" value="1"/>
</dbReference>
<accession>A0A382DAC3</accession>
<dbReference type="Gene3D" id="3.40.50.2020">
    <property type="match status" value="1"/>
</dbReference>
<organism evidence="4">
    <name type="scientific">marine metagenome</name>
    <dbReference type="NCBI Taxonomy" id="408172"/>
    <lineage>
        <taxon>unclassified sequences</taxon>
        <taxon>metagenomes</taxon>
        <taxon>ecological metagenomes</taxon>
    </lineage>
</organism>
<reference evidence="4" key="1">
    <citation type="submission" date="2018-05" db="EMBL/GenBank/DDBJ databases">
        <authorList>
            <person name="Lanie J.A."/>
            <person name="Ng W.-L."/>
            <person name="Kazmierczak K.M."/>
            <person name="Andrzejewski T.M."/>
            <person name="Davidsen T.M."/>
            <person name="Wayne K.J."/>
            <person name="Tettelin H."/>
            <person name="Glass J.I."/>
            <person name="Rusch D."/>
            <person name="Podicherti R."/>
            <person name="Tsui H.-C.T."/>
            <person name="Winkler M.E."/>
        </authorList>
    </citation>
    <scope>NUCLEOTIDE SEQUENCE</scope>
</reference>
<evidence type="ECO:0000256" key="2">
    <source>
        <dbReference type="ARBA" id="ARBA00022679"/>
    </source>
</evidence>
<evidence type="ECO:0000313" key="4">
    <source>
        <dbReference type="EMBL" id="SVB35215.1"/>
    </source>
</evidence>
<dbReference type="GO" id="GO:0016757">
    <property type="term" value="F:glycosyltransferase activity"/>
    <property type="evidence" value="ECO:0007669"/>
    <property type="project" value="UniProtKB-KW"/>
</dbReference>
<evidence type="ECO:0000256" key="1">
    <source>
        <dbReference type="ARBA" id="ARBA00022676"/>
    </source>
</evidence>
<sequence>MEKIFVSASMLLQDSFRLAAKIYRDGFRPDFIVGIWRGGTPVGIAIQEYFDYAGVKTDHIAVRTSSYVAIGKRSKTIRVDGLHYIIEEANADHSMLVVDDVFDSGRSVAALLKELSDKMRLKMPQTVRIATPWYKPDSKETGLVPDYYLHETNKWIVFPHELSGLTLDEIKQGKTELQPLFDKFEID</sequence>
<dbReference type="SUPFAM" id="SSF53271">
    <property type="entry name" value="PRTase-like"/>
    <property type="match status" value="1"/>
</dbReference>
<feature type="domain" description="Phosphoribosyltransferase" evidence="3">
    <location>
        <begin position="13"/>
        <end position="160"/>
    </location>
</feature>
<keyword evidence="1" id="KW-0328">Glycosyltransferase</keyword>
<dbReference type="InterPro" id="IPR000836">
    <property type="entry name" value="PRTase_dom"/>
</dbReference>
<dbReference type="Pfam" id="PF00156">
    <property type="entry name" value="Pribosyltran"/>
    <property type="match status" value="1"/>
</dbReference>
<proteinExistence type="predicted"/>
<dbReference type="PANTHER" id="PTHR43363">
    <property type="entry name" value="HYPOXANTHINE PHOSPHORIBOSYLTRANSFERASE"/>
    <property type="match status" value="1"/>
</dbReference>
<protein>
    <recommendedName>
        <fullName evidence="3">Phosphoribosyltransferase domain-containing protein</fullName>
    </recommendedName>
</protein>
<dbReference type="CDD" id="cd06223">
    <property type="entry name" value="PRTases_typeI"/>
    <property type="match status" value="1"/>
</dbReference>
<dbReference type="InterPro" id="IPR029057">
    <property type="entry name" value="PRTase-like"/>
</dbReference>
<evidence type="ECO:0000259" key="3">
    <source>
        <dbReference type="Pfam" id="PF00156"/>
    </source>
</evidence>
<dbReference type="AlphaFoldDB" id="A0A382DAC3"/>
<keyword evidence="2" id="KW-0808">Transferase</keyword>
<gene>
    <name evidence="4" type="ORF">METZ01_LOCUS188069</name>
</gene>
<name>A0A382DAC3_9ZZZZ</name>